<dbReference type="KEGG" id="rlt:Rleg2_4163"/>
<proteinExistence type="predicted"/>
<keyword evidence="2" id="KW-1185">Reference proteome</keyword>
<dbReference type="RefSeq" id="WP_012559558.1">
    <property type="nucleotide sequence ID" value="NC_011369.1"/>
</dbReference>
<evidence type="ECO:0000313" key="2">
    <source>
        <dbReference type="Proteomes" id="UP000008330"/>
    </source>
</evidence>
<sequence>MTKSKVAYGQQQARELVAVALPDLCKQAINLASNDKLPLNGRAQLISALLRVGGLFENDGSIRDKEPHEMSAAELAEALADARMRAEAMVREKVAPDRTSDDDILS</sequence>
<reference evidence="1 2" key="1">
    <citation type="journal article" date="2010" name="Stand. Genomic Sci.">
        <title>Complete genome sequence of Rhizobium leguminosarum bv trifolii strain WSM2304, an effective microsymbiont of the South American clover Trifolium polymorphum.</title>
        <authorList>
            <person name="Reeve W."/>
            <person name="O'Hara G."/>
            <person name="Chain P."/>
            <person name="Ardley J."/>
            <person name="Brau L."/>
            <person name="Nandesena K."/>
            <person name="Tiwari R."/>
            <person name="Malfatti S."/>
            <person name="Kiss H."/>
            <person name="Lapidus A."/>
            <person name="Copeland A."/>
            <person name="Nolan M."/>
            <person name="Land M."/>
            <person name="Ivanova N."/>
            <person name="Mavromatis K."/>
            <person name="Markowitz V."/>
            <person name="Kyrpides N."/>
            <person name="Melino V."/>
            <person name="Denton M."/>
            <person name="Yates R."/>
            <person name="Howieson J."/>
        </authorList>
    </citation>
    <scope>NUCLEOTIDE SEQUENCE [LARGE SCALE GENOMIC DNA]</scope>
    <source>
        <strain evidence="1 2">WSM2304</strain>
    </source>
</reference>
<protein>
    <submittedName>
        <fullName evidence="1">Uncharacterized protein</fullName>
    </submittedName>
</protein>
<accession>A0ABF7QT71</accession>
<gene>
    <name evidence="1" type="ordered locus">Rleg2_4163</name>
</gene>
<dbReference type="Proteomes" id="UP000008330">
    <property type="component" value="Chromosome"/>
</dbReference>
<dbReference type="EMBL" id="CP001191">
    <property type="protein sequence ID" value="ACI57425.1"/>
    <property type="molecule type" value="Genomic_DNA"/>
</dbReference>
<dbReference type="AlphaFoldDB" id="A0ABF7QT71"/>
<organism evidence="1 2">
    <name type="scientific">Rhizobium leguminosarum bv. trifolii (strain WSM2304)</name>
    <dbReference type="NCBI Taxonomy" id="395492"/>
    <lineage>
        <taxon>Bacteria</taxon>
        <taxon>Pseudomonadati</taxon>
        <taxon>Pseudomonadota</taxon>
        <taxon>Alphaproteobacteria</taxon>
        <taxon>Hyphomicrobiales</taxon>
        <taxon>Rhizobiaceae</taxon>
        <taxon>Rhizobium/Agrobacterium group</taxon>
        <taxon>Rhizobium</taxon>
    </lineage>
</organism>
<evidence type="ECO:0000313" key="1">
    <source>
        <dbReference type="EMBL" id="ACI57425.1"/>
    </source>
</evidence>
<name>A0ABF7QT71_RHILW</name>